<keyword evidence="1" id="KW-1133">Transmembrane helix</keyword>
<reference evidence="3" key="1">
    <citation type="submission" date="2017-02" db="UniProtKB">
        <authorList>
            <consortium name="WormBaseParasite"/>
        </authorList>
    </citation>
    <scope>IDENTIFICATION</scope>
</reference>
<dbReference type="AlphaFoldDB" id="A0A0M3I891"/>
<evidence type="ECO:0000313" key="3">
    <source>
        <dbReference type="WBParaSite" id="ALUE_0001353001-mRNA-1"/>
    </source>
</evidence>
<sequence length="105" mass="11717">MDPTAPVWNSERCANDQVNNRSGVVYAVHTRQCSHSANTLFRPPMVSRAPHYTFVYLMAATIGAIIVNPLRVCCTTSNRIGWESMAVAHPPLPPVRTDEMDVNRH</sequence>
<dbReference type="Proteomes" id="UP000036681">
    <property type="component" value="Unplaced"/>
</dbReference>
<keyword evidence="1" id="KW-0472">Membrane</keyword>
<evidence type="ECO:0000256" key="1">
    <source>
        <dbReference type="SAM" id="Phobius"/>
    </source>
</evidence>
<feature type="transmembrane region" description="Helical" evidence="1">
    <location>
        <begin position="51"/>
        <end position="70"/>
    </location>
</feature>
<name>A0A0M3I891_ASCLU</name>
<keyword evidence="2" id="KW-1185">Reference proteome</keyword>
<evidence type="ECO:0000313" key="2">
    <source>
        <dbReference type="Proteomes" id="UP000036681"/>
    </source>
</evidence>
<organism evidence="2 3">
    <name type="scientific">Ascaris lumbricoides</name>
    <name type="common">Giant roundworm</name>
    <dbReference type="NCBI Taxonomy" id="6252"/>
    <lineage>
        <taxon>Eukaryota</taxon>
        <taxon>Metazoa</taxon>
        <taxon>Ecdysozoa</taxon>
        <taxon>Nematoda</taxon>
        <taxon>Chromadorea</taxon>
        <taxon>Rhabditida</taxon>
        <taxon>Spirurina</taxon>
        <taxon>Ascaridomorpha</taxon>
        <taxon>Ascaridoidea</taxon>
        <taxon>Ascarididae</taxon>
        <taxon>Ascaris</taxon>
    </lineage>
</organism>
<protein>
    <submittedName>
        <fullName evidence="3">Transmembrane protein</fullName>
    </submittedName>
</protein>
<proteinExistence type="predicted"/>
<accession>A0A0M3I891</accession>
<dbReference type="WBParaSite" id="ALUE_0001353001-mRNA-1">
    <property type="protein sequence ID" value="ALUE_0001353001-mRNA-1"/>
    <property type="gene ID" value="ALUE_0001353001"/>
</dbReference>
<keyword evidence="1" id="KW-0812">Transmembrane</keyword>